<dbReference type="AlphaFoldDB" id="A0AAW3HXK2"/>
<dbReference type="Proteomes" id="UP000037511">
    <property type="component" value="Unassembled WGS sequence"/>
</dbReference>
<name>A0AAW3HXK2_9BURK</name>
<dbReference type="RefSeq" id="WP_050449266.1">
    <property type="nucleotide sequence ID" value="NZ_LGVG01000039.1"/>
</dbReference>
<gene>
    <name evidence="1" type="ORF">AFM18_23260</name>
</gene>
<sequence>MPFKPPLSHNDLRAIRERQPWNSDVIALLWEVKRLRASLLRAYQLSDDFKRPAGITGDLYDEFVEALRAEPCVIERDQDVQDLMETPDKLRKGMAPR</sequence>
<dbReference type="EMBL" id="LGVG01000039">
    <property type="protein sequence ID" value="KNE25256.1"/>
    <property type="molecule type" value="Genomic_DNA"/>
</dbReference>
<proteinExistence type="predicted"/>
<evidence type="ECO:0000313" key="2">
    <source>
        <dbReference type="Proteomes" id="UP000037511"/>
    </source>
</evidence>
<evidence type="ECO:0000313" key="1">
    <source>
        <dbReference type="EMBL" id="KNE25256.1"/>
    </source>
</evidence>
<organism evidence="1 2">
    <name type="scientific">Achromobacter spanius</name>
    <dbReference type="NCBI Taxonomy" id="217203"/>
    <lineage>
        <taxon>Bacteria</taxon>
        <taxon>Pseudomonadati</taxon>
        <taxon>Pseudomonadota</taxon>
        <taxon>Betaproteobacteria</taxon>
        <taxon>Burkholderiales</taxon>
        <taxon>Alcaligenaceae</taxon>
        <taxon>Achromobacter</taxon>
    </lineage>
</organism>
<accession>A0AAW3HXK2</accession>
<comment type="caution">
    <text evidence="1">The sequence shown here is derived from an EMBL/GenBank/DDBJ whole genome shotgun (WGS) entry which is preliminary data.</text>
</comment>
<protein>
    <submittedName>
        <fullName evidence="1">Uncharacterized protein</fullName>
    </submittedName>
</protein>
<reference evidence="1 2" key="1">
    <citation type="submission" date="2015-07" db="EMBL/GenBank/DDBJ databases">
        <title>Draft genome of Achromobacter spanius.</title>
        <authorList>
            <person name="Wang X."/>
        </authorList>
    </citation>
    <scope>NUCLEOTIDE SEQUENCE [LARGE SCALE GENOMIC DNA]</scope>
    <source>
        <strain evidence="1 2">CGMCC9173</strain>
    </source>
</reference>